<dbReference type="Pfam" id="PF00732">
    <property type="entry name" value="GMC_oxred_N"/>
    <property type="match status" value="1"/>
</dbReference>
<evidence type="ECO:0000256" key="1">
    <source>
        <dbReference type="ARBA" id="ARBA00001974"/>
    </source>
</evidence>
<dbReference type="FunCoup" id="A0A3N0V9P9">
    <property type="interactions" value="188"/>
</dbReference>
<dbReference type="InterPro" id="IPR007867">
    <property type="entry name" value="GMC_OxRtase_C"/>
</dbReference>
<reference evidence="7 8" key="1">
    <citation type="submission" date="2018-10" db="EMBL/GenBank/DDBJ databases">
        <authorList>
            <person name="Chen W.-M."/>
        </authorList>
    </citation>
    <scope>NUCLEOTIDE SEQUENCE [LARGE SCALE GENOMIC DNA]</scope>
    <source>
        <strain evidence="7 8">THS-13</strain>
    </source>
</reference>
<evidence type="ECO:0000256" key="3">
    <source>
        <dbReference type="ARBA" id="ARBA00022630"/>
    </source>
</evidence>
<dbReference type="InParanoid" id="A0A3N0V9P9"/>
<dbReference type="GO" id="GO:0008812">
    <property type="term" value="F:choline dehydrogenase activity"/>
    <property type="evidence" value="ECO:0007669"/>
    <property type="project" value="UniProtKB-EC"/>
</dbReference>
<dbReference type="NCBIfam" id="NF002550">
    <property type="entry name" value="PRK02106.1"/>
    <property type="match status" value="1"/>
</dbReference>
<dbReference type="EC" id="1.1.99.1" evidence="7"/>
<feature type="binding site" evidence="5">
    <location>
        <position position="221"/>
    </location>
    <ligand>
        <name>FAD</name>
        <dbReference type="ChEBI" id="CHEBI:57692"/>
    </ligand>
</feature>
<keyword evidence="7" id="KW-0560">Oxidoreductase</keyword>
<evidence type="ECO:0000259" key="6">
    <source>
        <dbReference type="PROSITE" id="PS00624"/>
    </source>
</evidence>
<dbReference type="PANTHER" id="PTHR11552">
    <property type="entry name" value="GLUCOSE-METHANOL-CHOLINE GMC OXIDOREDUCTASE"/>
    <property type="match status" value="1"/>
</dbReference>
<name>A0A3N0V9P9_9GAMM</name>
<dbReference type="InterPro" id="IPR012132">
    <property type="entry name" value="GMC_OxRdtase"/>
</dbReference>
<evidence type="ECO:0000256" key="2">
    <source>
        <dbReference type="ARBA" id="ARBA00010790"/>
    </source>
</evidence>
<comment type="caution">
    <text evidence="7">The sequence shown here is derived from an EMBL/GenBank/DDBJ whole genome shotgun (WGS) entry which is preliminary data.</text>
</comment>
<dbReference type="GO" id="GO:0050660">
    <property type="term" value="F:flavin adenine dinucleotide binding"/>
    <property type="evidence" value="ECO:0007669"/>
    <property type="project" value="InterPro"/>
</dbReference>
<dbReference type="InterPro" id="IPR036188">
    <property type="entry name" value="FAD/NAD-bd_sf"/>
</dbReference>
<dbReference type="SUPFAM" id="SSF54373">
    <property type="entry name" value="FAD-linked reductases, C-terminal domain"/>
    <property type="match status" value="1"/>
</dbReference>
<sequence length="537" mass="59274">MYDYVIVGAGSAGCVLANRLSADPAVRVALIEAGPDDRNPLIHLPFGVVALVRGWFANWKFWSEPQAHLGGRRTYQPRGKTLGGCSSINATVCTRGHAWDYDHWASLGCEGWSYAEVLPYFRRSESYQAPLSERDRPFHGHDGPLQVSERRYTNPLSEVFVSAAVQAGHRRNEDFNGAEQEGVGQFKVFQKDGLRCSNARAYLGKEVRSRPNLDILTGAQVTRVLIEQGRAVGVRLRVSGDEEQELRARREVILSAGAFQSPQLLMLSGIGPRAELERHGIPLVQELPGVGENLQDHLEVIVESRERSRLALSFHPSALLRSLWALLLFLFARRGSLTSNGPEAGGFFRSTPEEPRPDLQWHFGPFPNLSHGQDLRPMLRGYGYIAYVYELRPRSRGRVGLHSSDPLAPPRIDPNYLAEDSDVRKLVAGVRRTREVLAQPAFTPHRGEELSPGAAVQTDAELAEWVRRNAETTYHPVGTCKMGVDALAVVDPQLRVRGVAGLRVVDASIMPTLVGANTNAPTTMIAEKAADLILGLR</sequence>
<protein>
    <submittedName>
        <fullName evidence="7">Choline dehydrogenase</fullName>
        <ecNumber evidence="7">1.1.99.1</ecNumber>
    </submittedName>
</protein>
<dbReference type="AlphaFoldDB" id="A0A3N0V9P9"/>
<feature type="binding site" evidence="5">
    <location>
        <begin position="89"/>
        <end position="92"/>
    </location>
    <ligand>
        <name>FAD</name>
        <dbReference type="ChEBI" id="CHEBI:57692"/>
    </ligand>
</feature>
<dbReference type="Gene3D" id="3.30.560.10">
    <property type="entry name" value="Glucose Oxidase, domain 3"/>
    <property type="match status" value="1"/>
</dbReference>
<dbReference type="PROSITE" id="PS00624">
    <property type="entry name" value="GMC_OXRED_2"/>
    <property type="match status" value="1"/>
</dbReference>
<dbReference type="SUPFAM" id="SSF51905">
    <property type="entry name" value="FAD/NAD(P)-binding domain"/>
    <property type="match status" value="1"/>
</dbReference>
<evidence type="ECO:0000313" key="8">
    <source>
        <dbReference type="Proteomes" id="UP000282106"/>
    </source>
</evidence>
<evidence type="ECO:0000256" key="4">
    <source>
        <dbReference type="ARBA" id="ARBA00022827"/>
    </source>
</evidence>
<dbReference type="Gene3D" id="3.50.50.60">
    <property type="entry name" value="FAD/NAD(P)-binding domain"/>
    <property type="match status" value="1"/>
</dbReference>
<dbReference type="Pfam" id="PF05199">
    <property type="entry name" value="GMC_oxred_C"/>
    <property type="match status" value="1"/>
</dbReference>
<feature type="domain" description="Glucose-methanol-choline oxidoreductase N-terminal" evidence="6">
    <location>
        <begin position="257"/>
        <end position="271"/>
    </location>
</feature>
<dbReference type="InterPro" id="IPR000172">
    <property type="entry name" value="GMC_OxRdtase_N"/>
</dbReference>
<keyword evidence="4 5" id="KW-0274">FAD</keyword>
<gene>
    <name evidence="7" type="ORF">ED208_10300</name>
</gene>
<dbReference type="PANTHER" id="PTHR11552:SF147">
    <property type="entry name" value="CHOLINE DEHYDROGENASE, MITOCHONDRIAL"/>
    <property type="match status" value="1"/>
</dbReference>
<organism evidence="7 8">
    <name type="scientific">Stagnimonas aquatica</name>
    <dbReference type="NCBI Taxonomy" id="2689987"/>
    <lineage>
        <taxon>Bacteria</taxon>
        <taxon>Pseudomonadati</taxon>
        <taxon>Pseudomonadota</taxon>
        <taxon>Gammaproteobacteria</taxon>
        <taxon>Nevskiales</taxon>
        <taxon>Nevskiaceae</taxon>
        <taxon>Stagnimonas</taxon>
    </lineage>
</organism>
<keyword evidence="3" id="KW-0285">Flavoprotein</keyword>
<dbReference type="EMBL" id="RJVO01000004">
    <property type="protein sequence ID" value="ROH89517.1"/>
    <property type="molecule type" value="Genomic_DNA"/>
</dbReference>
<accession>A0A3N0V9P9</accession>
<dbReference type="Proteomes" id="UP000282106">
    <property type="component" value="Unassembled WGS sequence"/>
</dbReference>
<comment type="similarity">
    <text evidence="2">Belongs to the GMC oxidoreductase family.</text>
</comment>
<comment type="cofactor">
    <cofactor evidence="1 5">
        <name>FAD</name>
        <dbReference type="ChEBI" id="CHEBI:57692"/>
    </cofactor>
</comment>
<evidence type="ECO:0000256" key="5">
    <source>
        <dbReference type="PIRSR" id="PIRSR000137-2"/>
    </source>
</evidence>
<proteinExistence type="inferred from homology"/>
<dbReference type="RefSeq" id="WP_123211814.1">
    <property type="nucleotide sequence ID" value="NZ_RJVO01000004.1"/>
</dbReference>
<dbReference type="PIRSF" id="PIRSF000137">
    <property type="entry name" value="Alcohol_oxidase"/>
    <property type="match status" value="1"/>
</dbReference>
<evidence type="ECO:0000313" key="7">
    <source>
        <dbReference type="EMBL" id="ROH89517.1"/>
    </source>
</evidence>
<keyword evidence="8" id="KW-1185">Reference proteome</keyword>